<feature type="domain" description="Microcystin LR degradation protein MlrC N-terminal" evidence="2">
    <location>
        <begin position="2"/>
        <end position="293"/>
    </location>
</feature>
<dbReference type="Pfam" id="PF07171">
    <property type="entry name" value="MlrC_C"/>
    <property type="match status" value="1"/>
</dbReference>
<comment type="caution">
    <text evidence="3">The sequence shown here is derived from an EMBL/GenBank/DDBJ whole genome shotgun (WGS) entry which is preliminary data.</text>
</comment>
<dbReference type="Pfam" id="PF07364">
    <property type="entry name" value="DUF1485"/>
    <property type="match status" value="1"/>
</dbReference>
<evidence type="ECO:0000259" key="1">
    <source>
        <dbReference type="Pfam" id="PF07171"/>
    </source>
</evidence>
<sequence length="503" mass="54677">MRIASGGVQHETNTFSTTPTTLADFIHYSQLGPQLEGGNAIIERYAGTGSIHGGYIDGAQAAGIELLPLLTANACPSGVVTQHAFDKMLAWFLERLEKVLPVDGVLLDLHGAMVTECYQDAEGEFIDAVRKLVGQDLPIVVTLDLHANITQRMADLADVIIGFDTYPHIDMNERGREAIELLARIVSGQVSPRQVFRKLPLITMPPMQCTLREPMQSLMQQVHQLEAAPDILTATVAMGFPFADIHQAGVSVLVTANGDQELANTKADELTGMVWNLREDLQPQLTTIKNAMEYVTQHPDDGLTIFADGSDNPGGGAPCDGTIALQAMIDANFKGGLVGILFDPETAAQAHAAGVGRTIQVRLGGKTDDRHGSPVQGKALVKTLSDGVFNYRGPMFQGVEDSLGPTATLVVRGVEIVVSSERRQCLDREMLRIAGIEISNQRLLVLKSAVHFRADFRAVAAHIFDADTPGIHRPDFNAYEYKQLRRPIYPLDQDVNWSLATKN</sequence>
<evidence type="ECO:0000259" key="2">
    <source>
        <dbReference type="Pfam" id="PF07364"/>
    </source>
</evidence>
<dbReference type="AlphaFoldDB" id="A0A2D6YLM4"/>
<organism evidence="3 4">
    <name type="scientific">SAR324 cluster bacterium</name>
    <dbReference type="NCBI Taxonomy" id="2024889"/>
    <lineage>
        <taxon>Bacteria</taxon>
        <taxon>Deltaproteobacteria</taxon>
        <taxon>SAR324 cluster</taxon>
    </lineage>
</organism>
<accession>A0A2D6YLM4</accession>
<evidence type="ECO:0000313" key="4">
    <source>
        <dbReference type="Proteomes" id="UP000226525"/>
    </source>
</evidence>
<feature type="domain" description="Microcystin LR degradation protein MlrC C-terminal" evidence="1">
    <location>
        <begin position="307"/>
        <end position="482"/>
    </location>
</feature>
<reference evidence="4" key="1">
    <citation type="submission" date="2017-09" db="EMBL/GenBank/DDBJ databases">
        <title>The Reconstruction of 2,631 Draft Metagenome-Assembled Genomes from the Global Oceans.</title>
        <authorList>
            <person name="Tully B.J."/>
            <person name="Graham E.D."/>
            <person name="Heidelberg J.F."/>
        </authorList>
    </citation>
    <scope>NUCLEOTIDE SEQUENCE [LARGE SCALE GENOMIC DNA]</scope>
</reference>
<gene>
    <name evidence="3" type="ORF">CMN54_11785</name>
</gene>
<dbReference type="EMBL" id="NZEX01000134">
    <property type="protein sequence ID" value="MAH64097.1"/>
    <property type="molecule type" value="Genomic_DNA"/>
</dbReference>
<protein>
    <submittedName>
        <fullName evidence="3">Uncharacterized protein</fullName>
    </submittedName>
</protein>
<dbReference type="PIRSF" id="PIRSF012702">
    <property type="entry name" value="UCP012702"/>
    <property type="match status" value="1"/>
</dbReference>
<proteinExistence type="predicted"/>
<dbReference type="InterPro" id="IPR010799">
    <property type="entry name" value="MlrC_C"/>
</dbReference>
<dbReference type="Proteomes" id="UP000226525">
    <property type="component" value="Unassembled WGS sequence"/>
</dbReference>
<evidence type="ECO:0000313" key="3">
    <source>
        <dbReference type="EMBL" id="MAH64097.1"/>
    </source>
</evidence>
<dbReference type="InterPro" id="IPR009197">
    <property type="entry name" value="MlrC"/>
</dbReference>
<name>A0A2D6YLM4_9DELT</name>
<dbReference type="InterPro" id="IPR015995">
    <property type="entry name" value="MlrC_N"/>
</dbReference>